<dbReference type="InterPro" id="IPR039657">
    <property type="entry name" value="Dimethylallyltransferase"/>
</dbReference>
<evidence type="ECO:0000313" key="6">
    <source>
        <dbReference type="Proteomes" id="UP001157017"/>
    </source>
</evidence>
<name>A0ABQ6JBA0_9ACTN</name>
<evidence type="ECO:0000256" key="3">
    <source>
        <dbReference type="ARBA" id="ARBA00022741"/>
    </source>
</evidence>
<dbReference type="PANTHER" id="PTHR11088">
    <property type="entry name" value="TRNA DIMETHYLALLYLTRANSFERASE"/>
    <property type="match status" value="1"/>
</dbReference>
<accession>A0ABQ6JBA0</accession>
<evidence type="ECO:0008006" key="7">
    <source>
        <dbReference type="Google" id="ProtNLM"/>
    </source>
</evidence>
<keyword evidence="6" id="KW-1185">Reference proteome</keyword>
<evidence type="ECO:0000256" key="2">
    <source>
        <dbReference type="ARBA" id="ARBA00022679"/>
    </source>
</evidence>
<dbReference type="SUPFAM" id="SSF52540">
    <property type="entry name" value="P-loop containing nucleoside triphosphate hydrolases"/>
    <property type="match status" value="1"/>
</dbReference>
<comment type="similarity">
    <text evidence="1">Belongs to the IPP transferase family.</text>
</comment>
<keyword evidence="4" id="KW-0067">ATP-binding</keyword>
<dbReference type="Proteomes" id="UP001157017">
    <property type="component" value="Unassembled WGS sequence"/>
</dbReference>
<evidence type="ECO:0000256" key="1">
    <source>
        <dbReference type="ARBA" id="ARBA00005842"/>
    </source>
</evidence>
<evidence type="ECO:0000256" key="4">
    <source>
        <dbReference type="ARBA" id="ARBA00022840"/>
    </source>
</evidence>
<organism evidence="5 6">
    <name type="scientific">Angustibacter aerolatus</name>
    <dbReference type="NCBI Taxonomy" id="1162965"/>
    <lineage>
        <taxon>Bacteria</taxon>
        <taxon>Bacillati</taxon>
        <taxon>Actinomycetota</taxon>
        <taxon>Actinomycetes</taxon>
        <taxon>Kineosporiales</taxon>
        <taxon>Kineosporiaceae</taxon>
    </lineage>
</organism>
<sequence>MDVGTASSTPAEQQGVPHHLLDVLDVVDEASVAAYQRAADSVVDDLLARGRTPVLVGGSGLYVRAALDEPTIPPTEPAVRARLEAEAADLGASALHERLQAVDPVAASQILPTNTRRVVRALEVVERRVRRSSRRCPTRCTGVRPCRWACGPRCRCSTRGSSGGSSGCGRAGCSTRCAGSTGWGCARG</sequence>
<dbReference type="Pfam" id="PF01715">
    <property type="entry name" value="IPPT"/>
    <property type="match status" value="1"/>
</dbReference>
<comment type="caution">
    <text evidence="5">The sequence shown here is derived from an EMBL/GenBank/DDBJ whole genome shotgun (WGS) entry which is preliminary data.</text>
</comment>
<dbReference type="PANTHER" id="PTHR11088:SF60">
    <property type="entry name" value="TRNA DIMETHYLALLYLTRANSFERASE"/>
    <property type="match status" value="1"/>
</dbReference>
<reference evidence="6" key="1">
    <citation type="journal article" date="2019" name="Int. J. Syst. Evol. Microbiol.">
        <title>The Global Catalogue of Microorganisms (GCM) 10K type strain sequencing project: providing services to taxonomists for standard genome sequencing and annotation.</title>
        <authorList>
            <consortium name="The Broad Institute Genomics Platform"/>
            <consortium name="The Broad Institute Genome Sequencing Center for Infectious Disease"/>
            <person name="Wu L."/>
            <person name="Ma J."/>
        </authorList>
    </citation>
    <scope>NUCLEOTIDE SEQUENCE [LARGE SCALE GENOMIC DNA]</scope>
    <source>
        <strain evidence="6">NBRC 108730</strain>
    </source>
</reference>
<keyword evidence="3" id="KW-0547">Nucleotide-binding</keyword>
<protein>
    <recommendedName>
        <fullName evidence="7">tRNA dimethylallyltransferase</fullName>
    </recommendedName>
</protein>
<gene>
    <name evidence="5" type="ORF">GCM10025868_07050</name>
</gene>
<evidence type="ECO:0000313" key="5">
    <source>
        <dbReference type="EMBL" id="GMA85455.1"/>
    </source>
</evidence>
<proteinExistence type="inferred from homology"/>
<dbReference type="EMBL" id="BSUZ01000001">
    <property type="protein sequence ID" value="GMA85455.1"/>
    <property type="molecule type" value="Genomic_DNA"/>
</dbReference>
<dbReference type="Gene3D" id="1.10.20.140">
    <property type="match status" value="1"/>
</dbReference>
<keyword evidence="2" id="KW-0808">Transferase</keyword>
<dbReference type="InterPro" id="IPR027417">
    <property type="entry name" value="P-loop_NTPase"/>
</dbReference>
<dbReference type="Gene3D" id="3.40.50.300">
    <property type="entry name" value="P-loop containing nucleotide triphosphate hydrolases"/>
    <property type="match status" value="1"/>
</dbReference>